<keyword evidence="2" id="KW-1185">Reference proteome</keyword>
<reference evidence="1 2" key="1">
    <citation type="submission" date="2024-02" db="EMBL/GenBank/DDBJ databases">
        <title>Expansion and revision of Xanthobacter and proposal of Roseixanthobacter gen. nov.</title>
        <authorList>
            <person name="Soltysiak M.P.M."/>
            <person name="Jalihal A."/>
            <person name="Ory A."/>
            <person name="Chrisophersen C."/>
            <person name="Lee A.D."/>
            <person name="Boulton J."/>
            <person name="Springer M."/>
        </authorList>
    </citation>
    <scope>NUCLEOTIDE SEQUENCE [LARGE SCALE GENOMIC DNA]</scope>
    <source>
        <strain evidence="1 2">CB5</strain>
    </source>
</reference>
<organism evidence="1 2">
    <name type="scientific">Xanthobacter aminoxidans</name>
    <dbReference type="NCBI Taxonomy" id="186280"/>
    <lineage>
        <taxon>Bacteria</taxon>
        <taxon>Pseudomonadati</taxon>
        <taxon>Pseudomonadota</taxon>
        <taxon>Alphaproteobacteria</taxon>
        <taxon>Hyphomicrobiales</taxon>
        <taxon>Xanthobacteraceae</taxon>
        <taxon>Xanthobacter</taxon>
    </lineage>
</organism>
<comment type="caution">
    <text evidence="1">The sequence shown here is derived from an EMBL/GenBank/DDBJ whole genome shotgun (WGS) entry which is preliminary data.</text>
</comment>
<evidence type="ECO:0000313" key="1">
    <source>
        <dbReference type="EMBL" id="MFG1255628.1"/>
    </source>
</evidence>
<dbReference type="Proteomes" id="UP001604043">
    <property type="component" value="Unassembled WGS sequence"/>
</dbReference>
<dbReference type="RefSeq" id="WP_029555906.1">
    <property type="nucleotide sequence ID" value="NZ_JBAFUR010000013.1"/>
</dbReference>
<dbReference type="EMBL" id="JBAFUR010000013">
    <property type="protein sequence ID" value="MFG1255628.1"/>
    <property type="molecule type" value="Genomic_DNA"/>
</dbReference>
<evidence type="ECO:0000313" key="2">
    <source>
        <dbReference type="Proteomes" id="UP001604043"/>
    </source>
</evidence>
<sequence>MSVIEHDFGAGKRRTEKRFRDLLNLDALHEQNVRANPLPYLERASERIYQLEKTIFEAALAARPAFGAEADDKGPTVTLSKAEYDRLLACRAIIDSALAEIQARPEEDKPR</sequence>
<protein>
    <submittedName>
        <fullName evidence="1">Uncharacterized protein</fullName>
    </submittedName>
</protein>
<proteinExistence type="predicted"/>
<accession>A0ABW6ZRK4</accession>
<gene>
    <name evidence="1" type="ORF">V5F30_25675</name>
</gene>
<name>A0ABW6ZRK4_9HYPH</name>